<feature type="domain" description="UspA" evidence="1">
    <location>
        <begin position="39"/>
        <end position="176"/>
    </location>
</feature>
<dbReference type="Gene3D" id="3.40.50.620">
    <property type="entry name" value="HUPs"/>
    <property type="match status" value="1"/>
</dbReference>
<dbReference type="InterPro" id="IPR006016">
    <property type="entry name" value="UspA"/>
</dbReference>
<dbReference type="AlphaFoldDB" id="B8LPC7"/>
<dbReference type="InterPro" id="IPR014729">
    <property type="entry name" value="Rossmann-like_a/b/a_fold"/>
</dbReference>
<evidence type="ECO:0000313" key="2">
    <source>
        <dbReference type="EMBL" id="ABR17507.1"/>
    </source>
</evidence>
<accession>B8LPC7</accession>
<evidence type="ECO:0000259" key="1">
    <source>
        <dbReference type="Pfam" id="PF00582"/>
    </source>
</evidence>
<dbReference type="InterPro" id="IPR044187">
    <property type="entry name" value="At3g01520-like_plant"/>
</dbReference>
<dbReference type="PANTHER" id="PTHR47710:SF1">
    <property type="entry name" value="ADENINE NUCLEOTIDE ALPHA HYDROLASES-LIKE SUPERFAMILY PROTEIN"/>
    <property type="match status" value="1"/>
</dbReference>
<dbReference type="EMBL" id="EF677700">
    <property type="protein sequence ID" value="ABR17507.1"/>
    <property type="molecule type" value="mRNA"/>
</dbReference>
<dbReference type="Pfam" id="PF00582">
    <property type="entry name" value="Usp"/>
    <property type="match status" value="1"/>
</dbReference>
<dbReference type="PANTHER" id="PTHR47710">
    <property type="entry name" value="ADENINE NUCLEOTIDE ALPHA HYDROLASES-LIKE SUPERFAMILY PROTEIN"/>
    <property type="match status" value="1"/>
</dbReference>
<dbReference type="GO" id="GO:0016208">
    <property type="term" value="F:AMP binding"/>
    <property type="evidence" value="ECO:0007669"/>
    <property type="project" value="TreeGrafter"/>
</dbReference>
<dbReference type="PRINTS" id="PR01438">
    <property type="entry name" value="UNVRSLSTRESS"/>
</dbReference>
<dbReference type="InterPro" id="IPR006015">
    <property type="entry name" value="Universal_stress_UspA"/>
</dbReference>
<name>B8LPC7_PICSI</name>
<organism evidence="2">
    <name type="scientific">Picea sitchensis</name>
    <name type="common">Sitka spruce</name>
    <name type="synonym">Pinus sitchensis</name>
    <dbReference type="NCBI Taxonomy" id="3332"/>
    <lineage>
        <taxon>Eukaryota</taxon>
        <taxon>Viridiplantae</taxon>
        <taxon>Streptophyta</taxon>
        <taxon>Embryophyta</taxon>
        <taxon>Tracheophyta</taxon>
        <taxon>Spermatophyta</taxon>
        <taxon>Pinopsida</taxon>
        <taxon>Pinidae</taxon>
        <taxon>Conifers I</taxon>
        <taxon>Pinales</taxon>
        <taxon>Pinaceae</taxon>
        <taxon>Picea</taxon>
    </lineage>
</organism>
<dbReference type="CDD" id="cd23659">
    <property type="entry name" value="USP_At3g01520-like"/>
    <property type="match status" value="1"/>
</dbReference>
<sequence length="189" mass="21528">MSMDEIQVQVEPEAEDSPTKVLICVNQSSIKGYPYPSLSCVDAFEWTLKKLVKRSSKHLFKLCFLHVEVPDEDGFDDTDSLYASPDDFKDLKHREKIRGLHLLEIFIRRCHEIGVPCEGWIRKGDPKEAICREVKKIHPDILIVGSRGLGPVQRIFVGTVSEYISKHADCPVLVIKRKVEDTPEDPVDD</sequence>
<proteinExistence type="evidence at transcript level"/>
<dbReference type="SUPFAM" id="SSF52402">
    <property type="entry name" value="Adenine nucleotide alpha hydrolases-like"/>
    <property type="match status" value="1"/>
</dbReference>
<reference evidence="2" key="1">
    <citation type="submission" date="2007-06" db="EMBL/GenBank/DDBJ databases">
        <title>Full length cDNA sequences from Sitka Spruce (Picea sitchensis).</title>
        <authorList>
            <person name="Ralph S.G."/>
            <person name="Chun H.E."/>
            <person name="Liao N."/>
            <person name="Ali J."/>
            <person name="Reid K."/>
            <person name="Kolosova N."/>
            <person name="Cooper N."/>
            <person name="Cullis C."/>
            <person name="Jancsik S."/>
            <person name="Moore R."/>
            <person name="Mayo M."/>
            <person name="Wagner S."/>
            <person name="Holt R.A."/>
            <person name="Jones S.J.M."/>
            <person name="Marra M.A."/>
            <person name="Ritland C.E."/>
            <person name="Ritland K."/>
            <person name="Bohlmann J."/>
        </authorList>
    </citation>
    <scope>NUCLEOTIDE SEQUENCE</scope>
    <source>
        <tissue evidence="2">Green portion of the leader tissue</tissue>
    </source>
</reference>
<protein>
    <recommendedName>
        <fullName evidence="1">UspA domain-containing protein</fullName>
    </recommendedName>
</protein>
<dbReference type="FunFam" id="3.40.50.620:FF:000142">
    <property type="entry name" value="Universal stress protein A-like protein"/>
    <property type="match status" value="1"/>
</dbReference>
<dbReference type="OMA" id="KAFEWTL"/>